<gene>
    <name evidence="3" type="ORF">A5889_000462</name>
    <name evidence="4" type="ORF">A5889_003050</name>
</gene>
<keyword evidence="5" id="KW-1185">Reference proteome</keyword>
<dbReference type="GO" id="GO:0061595">
    <property type="term" value="F:6-deoxy-6-sulfofructose-1-phosphate aldolase activity"/>
    <property type="evidence" value="ECO:0007669"/>
    <property type="project" value="TreeGrafter"/>
</dbReference>
<dbReference type="Pfam" id="PF01791">
    <property type="entry name" value="DeoC"/>
    <property type="match status" value="1"/>
</dbReference>
<dbReference type="PANTHER" id="PTHR39340">
    <property type="entry name" value="SULFOFRUCTOSEPHOSPHATE ALDOLASE"/>
    <property type="match status" value="1"/>
</dbReference>
<dbReference type="EMBL" id="CP147246">
    <property type="protein sequence ID" value="WYJ95502.1"/>
    <property type="molecule type" value="Genomic_DNA"/>
</dbReference>
<evidence type="ECO:0000313" key="4">
    <source>
        <dbReference type="EMBL" id="WYJ95502.1"/>
    </source>
</evidence>
<dbReference type="Proteomes" id="UP000196151">
    <property type="component" value="Chromosome"/>
</dbReference>
<evidence type="ECO:0000256" key="1">
    <source>
        <dbReference type="ARBA" id="ARBA00008679"/>
    </source>
</evidence>
<reference evidence="3" key="1">
    <citation type="submission" date="2017-05" db="EMBL/GenBank/DDBJ databases">
        <title>The Genome Sequence of Enterococcus sp. 9D6_DIV0238.</title>
        <authorList>
            <consortium name="The Broad Institute Genomics Platform"/>
            <consortium name="The Broad Institute Genomic Center for Infectious Diseases"/>
            <person name="Earl A."/>
            <person name="Manson A."/>
            <person name="Schwartman J."/>
            <person name="Gilmore M."/>
            <person name="Abouelleil A."/>
            <person name="Cao P."/>
            <person name="Chapman S."/>
            <person name="Cusick C."/>
            <person name="Shea T."/>
            <person name="Young S."/>
            <person name="Neafsey D."/>
            <person name="Nusbaum C."/>
            <person name="Birren B."/>
        </authorList>
    </citation>
    <scope>NUCLEOTIDE SEQUENCE [LARGE SCALE GENOMIC DNA]</scope>
    <source>
        <strain evidence="3">9D6_DIV0238</strain>
    </source>
</reference>
<reference evidence="4" key="2">
    <citation type="submission" date="2017-05" db="EMBL/GenBank/DDBJ databases">
        <authorList>
            <consortium name="The Broad Institute Genomics Platform"/>
            <consortium name="The Broad Institute Genomic Center for Infectious Diseases"/>
            <person name="Earl A."/>
            <person name="Manson A."/>
            <person name="Schwartman J."/>
            <person name="Gilmore M."/>
            <person name="Abouelleil A."/>
            <person name="Cao P."/>
            <person name="Chapman S."/>
            <person name="Cusick C."/>
            <person name="Shea T."/>
            <person name="Young S."/>
            <person name="Neafsey D."/>
            <person name="Nusbaum C."/>
            <person name="Birren B."/>
        </authorList>
    </citation>
    <scope>NUCLEOTIDE SEQUENCE</scope>
    <source>
        <strain evidence="4">9D6_DIV0238</strain>
    </source>
</reference>
<protein>
    <submittedName>
        <fullName evidence="3">Tagatose 1,6-diphosphate aldolase</fullName>
    </submittedName>
</protein>
<accession>A0A200JEI6</accession>
<dbReference type="PANTHER" id="PTHR39340:SF1">
    <property type="entry name" value="SULFOFRUCTOSEPHOSPHATE ALDOLASE"/>
    <property type="match status" value="1"/>
</dbReference>
<dbReference type="InterPro" id="IPR002915">
    <property type="entry name" value="DeoC/FbaB/LacD_aldolase"/>
</dbReference>
<dbReference type="InterPro" id="IPR013785">
    <property type="entry name" value="Aldolase_TIM"/>
</dbReference>
<dbReference type="Gene3D" id="3.20.20.70">
    <property type="entry name" value="Aldolase class I"/>
    <property type="match status" value="1"/>
</dbReference>
<dbReference type="EMBL" id="NIBQ01000001">
    <property type="protein sequence ID" value="OUZ34987.1"/>
    <property type="molecule type" value="Genomic_DNA"/>
</dbReference>
<evidence type="ECO:0000256" key="2">
    <source>
        <dbReference type="ARBA" id="ARBA00023239"/>
    </source>
</evidence>
<evidence type="ECO:0000313" key="5">
    <source>
        <dbReference type="Proteomes" id="UP000196151"/>
    </source>
</evidence>
<comment type="similarity">
    <text evidence="1">Belongs to the aldolase LacD family.</text>
</comment>
<dbReference type="GO" id="GO:1902777">
    <property type="term" value="P:6-sulfoquinovose(1-) catabolic process"/>
    <property type="evidence" value="ECO:0007669"/>
    <property type="project" value="TreeGrafter"/>
</dbReference>
<dbReference type="InterPro" id="IPR050552">
    <property type="entry name" value="LacD_aldolase"/>
</dbReference>
<organism evidence="3">
    <name type="scientific">Candidatus Enterococcus dunnyi</name>
    <dbReference type="NCBI Taxonomy" id="1834192"/>
    <lineage>
        <taxon>Bacteria</taxon>
        <taxon>Bacillati</taxon>
        <taxon>Bacillota</taxon>
        <taxon>Bacilli</taxon>
        <taxon>Lactobacillales</taxon>
        <taxon>Enterococcaceae</taxon>
        <taxon>Enterococcus</taxon>
    </lineage>
</organism>
<evidence type="ECO:0000313" key="3">
    <source>
        <dbReference type="EMBL" id="OUZ34987.1"/>
    </source>
</evidence>
<dbReference type="AlphaFoldDB" id="A0A200JEI6"/>
<proteinExistence type="inferred from homology"/>
<sequence>MKLFSETRFNVDVLKVEVLVNMAYVEGVGDEVCSTKKEPQDLFKAQAETTKLPFIFLSAGVSSELFQQILYFAKESSSTFNGVLCGGATWKEGVTSFAQNGQEAAEEWLQTIEKEHIQKLNEVLKETATALVL</sequence>
<dbReference type="SUPFAM" id="SSF51569">
    <property type="entry name" value="Aldolase"/>
    <property type="match status" value="1"/>
</dbReference>
<name>A0A200JEI6_9ENTE</name>
<keyword evidence="2" id="KW-0456">Lyase</keyword>
<reference evidence="4" key="3">
    <citation type="submission" date="2024-03" db="EMBL/GenBank/DDBJ databases">
        <title>The Genome Sequence of Enterococcus sp. DIV0238c.</title>
        <authorList>
            <consortium name="The Broad Institute Genomics Platform"/>
            <consortium name="The Broad Institute Microbial Omics Core"/>
            <consortium name="The Broad Institute Genomic Center for Infectious Diseases"/>
            <person name="Earl A."/>
            <person name="Manson A."/>
            <person name="Gilmore M."/>
            <person name="Schwartman J."/>
            <person name="Shea T."/>
            <person name="Abouelleil A."/>
            <person name="Cao P."/>
            <person name="Chapman S."/>
            <person name="Cusick C."/>
            <person name="Young S."/>
            <person name="Neafsey D."/>
            <person name="Nusbaum C."/>
            <person name="Birren B."/>
        </authorList>
    </citation>
    <scope>NUCLEOTIDE SEQUENCE</scope>
    <source>
        <strain evidence="4">9D6_DIV0238</strain>
    </source>
</reference>